<dbReference type="Proteomes" id="UP000184498">
    <property type="component" value="Unassembled WGS sequence"/>
</dbReference>
<organism evidence="1 2">
    <name type="scientific">Epilithonimonas mollis</name>
    <dbReference type="NCBI Taxonomy" id="216903"/>
    <lineage>
        <taxon>Bacteria</taxon>
        <taxon>Pseudomonadati</taxon>
        <taxon>Bacteroidota</taxon>
        <taxon>Flavobacteriia</taxon>
        <taxon>Flavobacteriales</taxon>
        <taxon>Weeksellaceae</taxon>
        <taxon>Chryseobacterium group</taxon>
        <taxon>Epilithonimonas</taxon>
    </lineage>
</organism>
<sequence>MVTSDEHQCAKFYIKLNLLTLGHEIAAMRIYEK</sequence>
<reference evidence="2" key="1">
    <citation type="submission" date="2016-11" db="EMBL/GenBank/DDBJ databases">
        <authorList>
            <person name="Varghese N."/>
            <person name="Submissions S."/>
        </authorList>
    </citation>
    <scope>NUCLEOTIDE SEQUENCE [LARGE SCALE GENOMIC DNA]</scope>
    <source>
        <strain evidence="2">DSM 18016</strain>
    </source>
</reference>
<name>A0A1M6RDN6_9FLAO</name>
<protein>
    <submittedName>
        <fullName evidence="1">Uncharacterized protein</fullName>
    </submittedName>
</protein>
<dbReference type="AlphaFoldDB" id="A0A1M6RDN6"/>
<evidence type="ECO:0000313" key="2">
    <source>
        <dbReference type="Proteomes" id="UP000184498"/>
    </source>
</evidence>
<evidence type="ECO:0000313" key="1">
    <source>
        <dbReference type="EMBL" id="SHK30553.1"/>
    </source>
</evidence>
<proteinExistence type="predicted"/>
<keyword evidence="2" id="KW-1185">Reference proteome</keyword>
<accession>A0A1M6RDN6</accession>
<gene>
    <name evidence="1" type="ORF">SAMN05444371_1830</name>
</gene>
<dbReference type="EMBL" id="FRAM01000002">
    <property type="protein sequence ID" value="SHK30553.1"/>
    <property type="molecule type" value="Genomic_DNA"/>
</dbReference>